<reference evidence="4 5" key="1">
    <citation type="submission" date="2016-10" db="EMBL/GenBank/DDBJ databases">
        <authorList>
            <person name="de Groot N.N."/>
        </authorList>
    </citation>
    <scope>NUCLEOTIDE SEQUENCE [LARGE SCALE GENOMIC DNA]</scope>
    <source>
        <strain evidence="4 5">IPL20</strain>
    </source>
</reference>
<dbReference type="Proteomes" id="UP000199074">
    <property type="component" value="Unassembled WGS sequence"/>
</dbReference>
<proteinExistence type="predicted"/>
<gene>
    <name evidence="4" type="ORF">SAMN05216456_2007</name>
</gene>
<dbReference type="Pfam" id="PF02563">
    <property type="entry name" value="Poly_export"/>
    <property type="match status" value="1"/>
</dbReference>
<dbReference type="OrthoDB" id="197007at2"/>
<evidence type="ECO:0000313" key="5">
    <source>
        <dbReference type="Proteomes" id="UP000199074"/>
    </source>
</evidence>
<name>A0A1I7NJL2_9HYPH</name>
<dbReference type="GO" id="GO:0015159">
    <property type="term" value="F:polysaccharide transmembrane transporter activity"/>
    <property type="evidence" value="ECO:0007669"/>
    <property type="project" value="InterPro"/>
</dbReference>
<feature type="domain" description="Soluble ligand binding" evidence="3">
    <location>
        <begin position="125"/>
        <end position="175"/>
    </location>
</feature>
<dbReference type="PANTHER" id="PTHR33619:SF3">
    <property type="entry name" value="POLYSACCHARIDE EXPORT PROTEIN GFCE-RELATED"/>
    <property type="match status" value="1"/>
</dbReference>
<dbReference type="AlphaFoldDB" id="A0A1I7NJL2"/>
<sequence>MRANTKTIQSRGIIMRWLSLFALTLLVPLAGCSTTTRTASYFVEPNQPYVLDTGDAVRVTVYGDQELSNTYRVADNGAIAFPLVGQVQVRGQTTSAAASRLAGALANGYLRNPNVAVEVAEYRPFFIQGAVRTSGQFPYRPYMTVRDAISTAGGYIETADRNQAEVYRRQGDEMIRTRVDLDFALYPGDTIVVSERWF</sequence>
<dbReference type="STRING" id="429728.SAMN05216456_2007"/>
<dbReference type="PANTHER" id="PTHR33619">
    <property type="entry name" value="POLYSACCHARIDE EXPORT PROTEIN GFCE-RELATED"/>
    <property type="match status" value="1"/>
</dbReference>
<dbReference type="EMBL" id="FPCK01000002">
    <property type="protein sequence ID" value="SFV34853.1"/>
    <property type="molecule type" value="Genomic_DNA"/>
</dbReference>
<protein>
    <submittedName>
        <fullName evidence="4">Polysaccharide export outer membrane protein</fullName>
    </submittedName>
</protein>
<evidence type="ECO:0000259" key="3">
    <source>
        <dbReference type="Pfam" id="PF10531"/>
    </source>
</evidence>
<evidence type="ECO:0000313" key="4">
    <source>
        <dbReference type="EMBL" id="SFV34853.1"/>
    </source>
</evidence>
<keyword evidence="5" id="KW-1185">Reference proteome</keyword>
<dbReference type="InterPro" id="IPR049712">
    <property type="entry name" value="Poly_export"/>
</dbReference>
<evidence type="ECO:0000259" key="2">
    <source>
        <dbReference type="Pfam" id="PF02563"/>
    </source>
</evidence>
<dbReference type="Gene3D" id="3.30.1950.10">
    <property type="entry name" value="wza like domain"/>
    <property type="match status" value="1"/>
</dbReference>
<dbReference type="RefSeq" id="WP_092424134.1">
    <property type="nucleotide sequence ID" value="NZ_FPCK01000002.1"/>
</dbReference>
<keyword evidence="1" id="KW-0732">Signal</keyword>
<dbReference type="Pfam" id="PF10531">
    <property type="entry name" value="SLBB"/>
    <property type="match status" value="1"/>
</dbReference>
<dbReference type="InterPro" id="IPR019554">
    <property type="entry name" value="Soluble_ligand-bd"/>
</dbReference>
<evidence type="ECO:0000256" key="1">
    <source>
        <dbReference type="ARBA" id="ARBA00022729"/>
    </source>
</evidence>
<accession>A0A1I7NJL2</accession>
<feature type="domain" description="Polysaccharide export protein N-terminal" evidence="2">
    <location>
        <begin position="44"/>
        <end position="119"/>
    </location>
</feature>
<dbReference type="InterPro" id="IPR003715">
    <property type="entry name" value="Poly_export_N"/>
</dbReference>
<organism evidence="4 5">
    <name type="scientific">Devosia crocina</name>
    <dbReference type="NCBI Taxonomy" id="429728"/>
    <lineage>
        <taxon>Bacteria</taxon>
        <taxon>Pseudomonadati</taxon>
        <taxon>Pseudomonadota</taxon>
        <taxon>Alphaproteobacteria</taxon>
        <taxon>Hyphomicrobiales</taxon>
        <taxon>Devosiaceae</taxon>
        <taxon>Devosia</taxon>
    </lineage>
</organism>